<gene>
    <name evidence="1" type="ordered locus">Gmet_2798</name>
</gene>
<reference evidence="1 2" key="2">
    <citation type="journal article" date="2009" name="BMC Microbiol.">
        <title>The genome sequence of Geobacter metallireducens: features of metabolism, physiology and regulation common and dissimilar to Geobacter sulfurreducens.</title>
        <authorList>
            <person name="Aklujkar M."/>
            <person name="Krushkal J."/>
            <person name="DiBartolo G."/>
            <person name="Lapidus A."/>
            <person name="Land M.L."/>
            <person name="Lovley D.R."/>
        </authorList>
    </citation>
    <scope>NUCLEOTIDE SEQUENCE [LARGE SCALE GENOMIC DNA]</scope>
    <source>
        <strain evidence="2">ATCC 53774 / DSM 7210 / GS-15</strain>
    </source>
</reference>
<keyword evidence="2" id="KW-1185">Reference proteome</keyword>
<evidence type="ECO:0000313" key="2">
    <source>
        <dbReference type="Proteomes" id="UP000007073"/>
    </source>
</evidence>
<evidence type="ECO:0000313" key="1">
    <source>
        <dbReference type="EMBL" id="ABB33016.1"/>
    </source>
</evidence>
<proteinExistence type="predicted"/>
<reference evidence="1 2" key="1">
    <citation type="submission" date="2005-10" db="EMBL/GenBank/DDBJ databases">
        <title>Complete sequence of Geobacter metallireducens GS-15.</title>
        <authorList>
            <consortium name="US DOE Joint Genome Institute"/>
            <person name="Copeland A."/>
            <person name="Lucas S."/>
            <person name="Lapidus A."/>
            <person name="Barry K."/>
            <person name="Detter J.C."/>
            <person name="Glavina T."/>
            <person name="Hammon N."/>
            <person name="Israni S."/>
            <person name="Pitluck S."/>
            <person name="Di Bartolo G."/>
            <person name="Chain P."/>
            <person name="Schmutz J."/>
            <person name="Larimer F."/>
            <person name="Land M."/>
            <person name="Kyrpides N."/>
            <person name="Ivanova N."/>
            <person name="Richardson P."/>
        </authorList>
    </citation>
    <scope>NUCLEOTIDE SEQUENCE [LARGE SCALE GENOMIC DNA]</scope>
    <source>
        <strain evidence="2">ATCC 53774 / DSM 7210 / GS-15</strain>
    </source>
</reference>
<dbReference type="HOGENOM" id="CLU_2382022_0_0_7"/>
<protein>
    <submittedName>
        <fullName evidence="1">Uncharacterized protein</fullName>
    </submittedName>
</protein>
<dbReference type="Proteomes" id="UP000007073">
    <property type="component" value="Chromosome"/>
</dbReference>
<dbReference type="KEGG" id="gme:Gmet_2798"/>
<accession>Q39RV8</accession>
<name>Q39RV8_GEOMG</name>
<dbReference type="AlphaFoldDB" id="Q39RV8"/>
<organism evidence="1 2">
    <name type="scientific">Geobacter metallireducens (strain ATCC 53774 / DSM 7210 / GS-15)</name>
    <dbReference type="NCBI Taxonomy" id="269799"/>
    <lineage>
        <taxon>Bacteria</taxon>
        <taxon>Pseudomonadati</taxon>
        <taxon>Thermodesulfobacteriota</taxon>
        <taxon>Desulfuromonadia</taxon>
        <taxon>Geobacterales</taxon>
        <taxon>Geobacteraceae</taxon>
        <taxon>Geobacter</taxon>
    </lineage>
</organism>
<dbReference type="STRING" id="269799.Gmet_2798"/>
<dbReference type="EMBL" id="CP000148">
    <property type="protein sequence ID" value="ABB33016.1"/>
    <property type="molecule type" value="Genomic_DNA"/>
</dbReference>
<sequence>MQRHRIAVASNLSGKIGEMGFFLDQIVGVSRIIERKHVAQNYPINIELDRLNYFFSAYLNSIQAIKDACQTSMGANVTWEQIVSGNVKMTHLGN</sequence>
<dbReference type="RefSeq" id="WP_011366102.1">
    <property type="nucleotide sequence ID" value="NC_007517.1"/>
</dbReference>